<proteinExistence type="predicted"/>
<dbReference type="Gene3D" id="1.10.1200.10">
    <property type="entry name" value="ACP-like"/>
    <property type="match status" value="1"/>
</dbReference>
<dbReference type="SUPFAM" id="SSF51735">
    <property type="entry name" value="NAD(P)-binding Rossmann-fold domains"/>
    <property type="match status" value="1"/>
</dbReference>
<dbReference type="EMBL" id="MU155368">
    <property type="protein sequence ID" value="KAF9474666.1"/>
    <property type="molecule type" value="Genomic_DNA"/>
</dbReference>
<dbReference type="Proteomes" id="UP000807469">
    <property type="component" value="Unassembled WGS sequence"/>
</dbReference>
<accession>A0A9P6CPH4</accession>
<feature type="domain" description="Thioester reductase (TE)" evidence="4">
    <location>
        <begin position="706"/>
        <end position="941"/>
    </location>
</feature>
<evidence type="ECO:0000256" key="1">
    <source>
        <dbReference type="ARBA" id="ARBA00022450"/>
    </source>
</evidence>
<dbReference type="InterPro" id="IPR013120">
    <property type="entry name" value="FAR_NAD-bd"/>
</dbReference>
<feature type="domain" description="AMP-dependent synthetase/ligase" evidence="3">
    <location>
        <begin position="29"/>
        <end position="364"/>
    </location>
</feature>
<dbReference type="Pfam" id="PF00501">
    <property type="entry name" value="AMP-binding"/>
    <property type="match status" value="1"/>
</dbReference>
<comment type="caution">
    <text evidence="5">The sequence shown here is derived from an EMBL/GenBank/DDBJ whole genome shotgun (WGS) entry which is preliminary data.</text>
</comment>
<sequence>MSKAPIFRAKGVIPPVDGSVTLPEVLDFHVKHNPDYPFFQFHEEGAAENTSISNLEFARAADRVAHHFRPGRHGAEGEIIAVVALSDSLLYHAVSLGLMRAGIVPFLMSPRNIAPAITKMLREVNCHKLLTTQETLKTLVAEVKADIAKNSPGFELEVLEMPPFRKIYPNLGRETSDDPFKPYPKAAVRPDLDDALLYLHSSGSTGYPKSIKETYRIMCHWAAFEPMAEMSGWRVGCMHLPPFHTLGVIASVIHPAYGLSPVMLYPPVAFTPSQLPVMPTPDNIIDHLRRTAAEALMTIPTFLSIWAQDPESVNFLATLKLVGWSGGSVPTKLGNFMTSRGVILSPIFGGTEFGGPTYMARRPDTGAETDWEYMSLDARTSPRWEPQGDGTYECQFMTVDTHQVSVENMGAEKGYATSDLFVPHPTVPGFWKIVGRKDDVIIHTSGEKTVPAPMENIVSNSPYVMGVVMFGREHDQPGILIELKAPYAVDISNEAEVVKARNLIWHAVEEANRVAPAFSKVFKELILFADPKKPLPRAGKGTVMRKAALALYSEEIEALYDTVESTAGAEVVPPPSEWTKEETEKWLKAQLEDALPTITFNVTTDLFEQGMDSLGATIFRRRILGALRYSKETTQAAEFVTQNTIYNYPTIANLANFIVGIVFDPESTKATVNRAEAIEEMISRYNVGLSAPLSAGVAKNGTQVLITGTTGNLGSQIMESLLRDPSVSRVYALNRASGNPLARHTNRFIDKGFDLALLKSPKLVFLESDIAQKGLGLPKETYDELTANITVIIHASWRLDFNLQLVSFEPNVRGVRNLIDLARESAYGSNIKFLFTSSIAQAISWDMARGPYPEEVVLDAQYAVGTGYGESKYISERILAQSGINATSFRIGQIVGGKPNGAWALTDWVPILVKSSIVLKALPAQIGNASWVPMDGVAQSIMDIALGQYSPRVLNIVHPRPIAFDELIATVNDTLVTEGLIADALPVLPMQEWFSRLEARAAAATDRDIKQVPAIKLLEFFRAFSNADLALRTGERKGKESGGISEFFTPKAQTISKTMKELPPIDDSQARLWVKYWKAKGLFD</sequence>
<dbReference type="Pfam" id="PF07993">
    <property type="entry name" value="NAD_binding_4"/>
    <property type="match status" value="1"/>
</dbReference>
<dbReference type="PANTHER" id="PTHR43439:SF2">
    <property type="entry name" value="ENZYME, PUTATIVE (JCVI)-RELATED"/>
    <property type="match status" value="1"/>
</dbReference>
<dbReference type="Gene3D" id="3.40.50.12780">
    <property type="entry name" value="N-terminal domain of ligase-like"/>
    <property type="match status" value="1"/>
</dbReference>
<dbReference type="AlphaFoldDB" id="A0A9P6CPH4"/>
<dbReference type="InterPro" id="IPR042099">
    <property type="entry name" value="ANL_N_sf"/>
</dbReference>
<gene>
    <name evidence="5" type="ORF">BDN70DRAFT_996925</name>
</gene>
<dbReference type="Pfam" id="PF23562">
    <property type="entry name" value="AMP-binding_C_3"/>
    <property type="match status" value="1"/>
</dbReference>
<evidence type="ECO:0000259" key="3">
    <source>
        <dbReference type="Pfam" id="PF00501"/>
    </source>
</evidence>
<organism evidence="5 6">
    <name type="scientific">Pholiota conissans</name>
    <dbReference type="NCBI Taxonomy" id="109636"/>
    <lineage>
        <taxon>Eukaryota</taxon>
        <taxon>Fungi</taxon>
        <taxon>Dikarya</taxon>
        <taxon>Basidiomycota</taxon>
        <taxon>Agaricomycotina</taxon>
        <taxon>Agaricomycetes</taxon>
        <taxon>Agaricomycetidae</taxon>
        <taxon>Agaricales</taxon>
        <taxon>Agaricineae</taxon>
        <taxon>Strophariaceae</taxon>
        <taxon>Pholiota</taxon>
    </lineage>
</organism>
<dbReference type="InterPro" id="IPR036736">
    <property type="entry name" value="ACP-like_sf"/>
</dbReference>
<evidence type="ECO:0000313" key="5">
    <source>
        <dbReference type="EMBL" id="KAF9474666.1"/>
    </source>
</evidence>
<dbReference type="InterPro" id="IPR020845">
    <property type="entry name" value="AMP-binding_CS"/>
</dbReference>
<protein>
    <submittedName>
        <fullName evidence="5">Aminoadipate reductase</fullName>
    </submittedName>
</protein>
<dbReference type="InterPro" id="IPR000873">
    <property type="entry name" value="AMP-dep_synth/lig_dom"/>
</dbReference>
<keyword evidence="6" id="KW-1185">Reference proteome</keyword>
<dbReference type="SUPFAM" id="SSF56801">
    <property type="entry name" value="Acetyl-CoA synthetase-like"/>
    <property type="match status" value="1"/>
</dbReference>
<dbReference type="SUPFAM" id="SSF47336">
    <property type="entry name" value="ACP-like"/>
    <property type="match status" value="1"/>
</dbReference>
<dbReference type="PANTHER" id="PTHR43439">
    <property type="entry name" value="PHENYLACETATE-COENZYME A LIGASE"/>
    <property type="match status" value="1"/>
</dbReference>
<dbReference type="InterPro" id="IPR051414">
    <property type="entry name" value="Adenylate-forming_Reductase"/>
</dbReference>
<evidence type="ECO:0000256" key="2">
    <source>
        <dbReference type="ARBA" id="ARBA00022553"/>
    </source>
</evidence>
<dbReference type="PROSITE" id="PS00455">
    <property type="entry name" value="AMP_BINDING"/>
    <property type="match status" value="1"/>
</dbReference>
<dbReference type="Gene3D" id="3.40.50.720">
    <property type="entry name" value="NAD(P)-binding Rossmann-like Domain"/>
    <property type="match status" value="1"/>
</dbReference>
<reference evidence="5" key="1">
    <citation type="submission" date="2020-11" db="EMBL/GenBank/DDBJ databases">
        <authorList>
            <consortium name="DOE Joint Genome Institute"/>
            <person name="Ahrendt S."/>
            <person name="Riley R."/>
            <person name="Andreopoulos W."/>
            <person name="Labutti K."/>
            <person name="Pangilinan J."/>
            <person name="Ruiz-Duenas F.J."/>
            <person name="Barrasa J.M."/>
            <person name="Sanchez-Garcia M."/>
            <person name="Camarero S."/>
            <person name="Miyauchi S."/>
            <person name="Serrano A."/>
            <person name="Linde D."/>
            <person name="Babiker R."/>
            <person name="Drula E."/>
            <person name="Ayuso-Fernandez I."/>
            <person name="Pacheco R."/>
            <person name="Padilla G."/>
            <person name="Ferreira P."/>
            <person name="Barriuso J."/>
            <person name="Kellner H."/>
            <person name="Castanera R."/>
            <person name="Alfaro M."/>
            <person name="Ramirez L."/>
            <person name="Pisabarro A.G."/>
            <person name="Kuo A."/>
            <person name="Tritt A."/>
            <person name="Lipzen A."/>
            <person name="He G."/>
            <person name="Yan M."/>
            <person name="Ng V."/>
            <person name="Cullen D."/>
            <person name="Martin F."/>
            <person name="Rosso M.-N."/>
            <person name="Henrissat B."/>
            <person name="Hibbett D."/>
            <person name="Martinez A.T."/>
            <person name="Grigoriev I.V."/>
        </authorList>
    </citation>
    <scope>NUCLEOTIDE SEQUENCE</scope>
    <source>
        <strain evidence="5">CIRM-BRFM 674</strain>
    </source>
</reference>
<name>A0A9P6CPH4_9AGAR</name>
<keyword evidence="1" id="KW-0596">Phosphopantetheine</keyword>
<evidence type="ECO:0000313" key="6">
    <source>
        <dbReference type="Proteomes" id="UP000807469"/>
    </source>
</evidence>
<keyword evidence="2" id="KW-0597">Phosphoprotein</keyword>
<dbReference type="OrthoDB" id="429813at2759"/>
<dbReference type="InterPro" id="IPR036291">
    <property type="entry name" value="NAD(P)-bd_dom_sf"/>
</dbReference>
<evidence type="ECO:0000259" key="4">
    <source>
        <dbReference type="Pfam" id="PF07993"/>
    </source>
</evidence>